<feature type="binding site" evidence="2">
    <location>
        <position position="164"/>
    </location>
    <ligand>
        <name>Fe cation</name>
        <dbReference type="ChEBI" id="CHEBI:24875"/>
    </ligand>
</feature>
<feature type="binding site" evidence="2">
    <location>
        <position position="118"/>
    </location>
    <ligand>
        <name>Fe cation</name>
        <dbReference type="ChEBI" id="CHEBI:24875"/>
    </ligand>
</feature>
<dbReference type="InterPro" id="IPR036821">
    <property type="entry name" value="Peptide_deformylase_sf"/>
</dbReference>
<dbReference type="PANTHER" id="PTHR10458">
    <property type="entry name" value="PEPTIDE DEFORMYLASE"/>
    <property type="match status" value="1"/>
</dbReference>
<accession>A0A2T0T6M7</accession>
<proteinExistence type="inferred from homology"/>
<comment type="cofactor">
    <cofactor evidence="2">
        <name>Fe(2+)</name>
        <dbReference type="ChEBI" id="CHEBI:29033"/>
    </cofactor>
    <text evidence="2">Binds 1 Fe(2+) ion.</text>
</comment>
<keyword evidence="2" id="KW-0378">Hydrolase</keyword>
<organism evidence="3 4">
    <name type="scientific">Umezawaea tangerina</name>
    <dbReference type="NCBI Taxonomy" id="84725"/>
    <lineage>
        <taxon>Bacteria</taxon>
        <taxon>Bacillati</taxon>
        <taxon>Actinomycetota</taxon>
        <taxon>Actinomycetes</taxon>
        <taxon>Pseudonocardiales</taxon>
        <taxon>Pseudonocardiaceae</taxon>
        <taxon>Umezawaea</taxon>
    </lineage>
</organism>
<feature type="active site" evidence="2">
    <location>
        <position position="161"/>
    </location>
</feature>
<dbReference type="EC" id="3.5.1.88" evidence="2"/>
<feature type="binding site" evidence="2">
    <location>
        <position position="160"/>
    </location>
    <ligand>
        <name>Fe cation</name>
        <dbReference type="ChEBI" id="CHEBI:24875"/>
    </ligand>
</feature>
<dbReference type="PANTHER" id="PTHR10458:SF22">
    <property type="entry name" value="PEPTIDE DEFORMYLASE"/>
    <property type="match status" value="1"/>
</dbReference>
<dbReference type="GO" id="GO:0042586">
    <property type="term" value="F:peptide deformylase activity"/>
    <property type="evidence" value="ECO:0007669"/>
    <property type="project" value="UniProtKB-UniRule"/>
</dbReference>
<name>A0A2T0T6M7_9PSEU</name>
<evidence type="ECO:0000313" key="4">
    <source>
        <dbReference type="Proteomes" id="UP000239494"/>
    </source>
</evidence>
<keyword evidence="4" id="KW-1185">Reference proteome</keyword>
<dbReference type="GO" id="GO:0046872">
    <property type="term" value="F:metal ion binding"/>
    <property type="evidence" value="ECO:0007669"/>
    <property type="project" value="UniProtKB-KW"/>
</dbReference>
<evidence type="ECO:0000256" key="1">
    <source>
        <dbReference type="ARBA" id="ARBA00010759"/>
    </source>
</evidence>
<keyword evidence="2" id="KW-0479">Metal-binding</keyword>
<comment type="similarity">
    <text evidence="1 2">Belongs to the polypeptide deformylase family.</text>
</comment>
<dbReference type="InterPro" id="IPR023635">
    <property type="entry name" value="Peptide_deformylase"/>
</dbReference>
<dbReference type="Pfam" id="PF01327">
    <property type="entry name" value="Pep_deformylase"/>
    <property type="match status" value="1"/>
</dbReference>
<keyword evidence="2" id="KW-0648">Protein biosynthesis</keyword>
<dbReference type="RefSeq" id="WP_106188352.1">
    <property type="nucleotide sequence ID" value="NZ_PVTF01000005.1"/>
</dbReference>
<evidence type="ECO:0000313" key="3">
    <source>
        <dbReference type="EMBL" id="PRY41304.1"/>
    </source>
</evidence>
<dbReference type="PRINTS" id="PR01576">
    <property type="entry name" value="PDEFORMYLASE"/>
</dbReference>
<evidence type="ECO:0000256" key="2">
    <source>
        <dbReference type="HAMAP-Rule" id="MF_00163"/>
    </source>
</evidence>
<dbReference type="SUPFAM" id="SSF56420">
    <property type="entry name" value="Peptide deformylase"/>
    <property type="match status" value="1"/>
</dbReference>
<dbReference type="Gene3D" id="3.90.45.10">
    <property type="entry name" value="Peptide deformylase"/>
    <property type="match status" value="1"/>
</dbReference>
<dbReference type="HAMAP" id="MF_00163">
    <property type="entry name" value="Pep_deformylase"/>
    <property type="match status" value="1"/>
</dbReference>
<dbReference type="PIRSF" id="PIRSF004749">
    <property type="entry name" value="Pep_def"/>
    <property type="match status" value="1"/>
</dbReference>
<protein>
    <recommendedName>
        <fullName evidence="2">Peptide deformylase</fullName>
        <shortName evidence="2">PDF</shortName>
        <ecNumber evidence="2">3.5.1.88</ecNumber>
    </recommendedName>
    <alternativeName>
        <fullName evidence="2">Polypeptide deformylase</fullName>
    </alternativeName>
</protein>
<comment type="catalytic activity">
    <reaction evidence="2">
        <text>N-terminal N-formyl-L-methionyl-[peptide] + H2O = N-terminal L-methionyl-[peptide] + formate</text>
        <dbReference type="Rhea" id="RHEA:24420"/>
        <dbReference type="Rhea" id="RHEA-COMP:10639"/>
        <dbReference type="Rhea" id="RHEA-COMP:10640"/>
        <dbReference type="ChEBI" id="CHEBI:15377"/>
        <dbReference type="ChEBI" id="CHEBI:15740"/>
        <dbReference type="ChEBI" id="CHEBI:49298"/>
        <dbReference type="ChEBI" id="CHEBI:64731"/>
        <dbReference type="EC" id="3.5.1.88"/>
    </reaction>
</comment>
<comment type="function">
    <text evidence="2">Removes the formyl group from the N-terminal Met of newly synthesized proteins. Requires at least a dipeptide for an efficient rate of reaction. N-terminal L-methionine is a prerequisite for activity but the enzyme has broad specificity at other positions.</text>
</comment>
<dbReference type="AlphaFoldDB" id="A0A2T0T6M7"/>
<comment type="caution">
    <text evidence="3">The sequence shown here is derived from an EMBL/GenBank/DDBJ whole genome shotgun (WGS) entry which is preliminary data.</text>
</comment>
<gene>
    <name evidence="2" type="primary">def</name>
    <name evidence="3" type="ORF">CLV43_10562</name>
</gene>
<dbReference type="GO" id="GO:0006412">
    <property type="term" value="P:translation"/>
    <property type="evidence" value="ECO:0007669"/>
    <property type="project" value="UniProtKB-UniRule"/>
</dbReference>
<sequence length="197" mass="21938">MKSVHREKTEHADTPLSEKMAQIGIVQADNPVLRQVARPFDLPEEAAEARQVVAKLHVAMTMATGIHRFAKGMGVAAPQRGIGRAAAVVRTVDGDVVELLNPRIVGQSAETDEQYEGCWSFFDVRGRVRRPLCIEVEYLTLDGATITTWFDHGTARLVAHEVDHLQGRLYTDWMDDSAPLLPVAEYRELGLAWKYSS</sequence>
<reference evidence="3 4" key="1">
    <citation type="submission" date="2018-03" db="EMBL/GenBank/DDBJ databases">
        <title>Genomic Encyclopedia of Archaeal and Bacterial Type Strains, Phase II (KMG-II): from individual species to whole genera.</title>
        <authorList>
            <person name="Goeker M."/>
        </authorList>
    </citation>
    <scope>NUCLEOTIDE SEQUENCE [LARGE SCALE GENOMIC DNA]</scope>
    <source>
        <strain evidence="3 4">DSM 44720</strain>
    </source>
</reference>
<dbReference type="OrthoDB" id="3203858at2"/>
<dbReference type="EMBL" id="PVTF01000005">
    <property type="protein sequence ID" value="PRY41304.1"/>
    <property type="molecule type" value="Genomic_DNA"/>
</dbReference>
<keyword evidence="2" id="KW-0408">Iron</keyword>
<dbReference type="Proteomes" id="UP000239494">
    <property type="component" value="Unassembled WGS sequence"/>
</dbReference>